<name>A0A174U169_9FIRM</name>
<dbReference type="Gene3D" id="3.30.870.10">
    <property type="entry name" value="Endonuclease Chain A"/>
    <property type="match status" value="1"/>
</dbReference>
<keyword evidence="2" id="KW-0067">ATP-binding</keyword>
<proteinExistence type="predicted"/>
<dbReference type="Pfam" id="PF13091">
    <property type="entry name" value="PLDc_2"/>
    <property type="match status" value="1"/>
</dbReference>
<dbReference type="AlphaFoldDB" id="A0A174U169"/>
<keyword evidence="2" id="KW-0547">Nucleotide-binding</keyword>
<dbReference type="EMBL" id="CZAB01000094">
    <property type="protein sequence ID" value="CUQ13907.1"/>
    <property type="molecule type" value="Genomic_DNA"/>
</dbReference>
<protein>
    <submittedName>
        <fullName evidence="2">Helicase</fullName>
    </submittedName>
</protein>
<reference evidence="2 3" key="1">
    <citation type="submission" date="2015-09" db="EMBL/GenBank/DDBJ databases">
        <authorList>
            <consortium name="Pathogen Informatics"/>
        </authorList>
    </citation>
    <scope>NUCLEOTIDE SEQUENCE [LARGE SCALE GENOMIC DNA]</scope>
    <source>
        <strain evidence="2 3">2789STDY5834865</strain>
    </source>
</reference>
<evidence type="ECO:0000259" key="1">
    <source>
        <dbReference type="Pfam" id="PF13091"/>
    </source>
</evidence>
<accession>A0A174U169</accession>
<feature type="domain" description="Phospholipase D-like" evidence="1">
    <location>
        <begin position="49"/>
        <end position="146"/>
    </location>
</feature>
<dbReference type="GO" id="GO:0004386">
    <property type="term" value="F:helicase activity"/>
    <property type="evidence" value="ECO:0007669"/>
    <property type="project" value="UniProtKB-KW"/>
</dbReference>
<dbReference type="InterPro" id="IPR025202">
    <property type="entry name" value="PLD-like_dom"/>
</dbReference>
<dbReference type="Proteomes" id="UP000095512">
    <property type="component" value="Unassembled WGS sequence"/>
</dbReference>
<evidence type="ECO:0000313" key="3">
    <source>
        <dbReference type="Proteomes" id="UP000095512"/>
    </source>
</evidence>
<sequence>MAEHDIEEKIESLKQIQRDIGPCEVITGGRDKNRFLLYQLELSMLRAVQIDMIVSFLMESGVRMILDDLEQALKRGVKIRILTGNYLGITQPEALCLIKDRLGDRVDLRFYNEKERSFHPKAYIFRRKDLGEIYIGSSNVSRSALTVTDLLI</sequence>
<gene>
    <name evidence="2" type="ORF">ERS852480_04959</name>
</gene>
<dbReference type="SUPFAM" id="SSF56024">
    <property type="entry name" value="Phospholipase D/nuclease"/>
    <property type="match status" value="1"/>
</dbReference>
<organism evidence="2 3">
    <name type="scientific">Enterocloster clostridioformis</name>
    <dbReference type="NCBI Taxonomy" id="1531"/>
    <lineage>
        <taxon>Bacteria</taxon>
        <taxon>Bacillati</taxon>
        <taxon>Bacillota</taxon>
        <taxon>Clostridia</taxon>
        <taxon>Lachnospirales</taxon>
        <taxon>Lachnospiraceae</taxon>
        <taxon>Enterocloster</taxon>
    </lineage>
</organism>
<keyword evidence="2" id="KW-0378">Hydrolase</keyword>
<keyword evidence="2" id="KW-0347">Helicase</keyword>
<evidence type="ECO:0000313" key="2">
    <source>
        <dbReference type="EMBL" id="CUQ13907.1"/>
    </source>
</evidence>